<evidence type="ECO:0000256" key="1">
    <source>
        <dbReference type="SAM" id="MobiDB-lite"/>
    </source>
</evidence>
<evidence type="ECO:0000313" key="3">
    <source>
        <dbReference type="Proteomes" id="UP000214603"/>
    </source>
</evidence>
<dbReference type="AlphaFoldDB" id="A0A225MQ71"/>
<accession>A0A225MQ71</accession>
<dbReference type="OrthoDB" id="5296629at2"/>
<dbReference type="Proteomes" id="UP000214603">
    <property type="component" value="Unassembled WGS sequence"/>
</dbReference>
<dbReference type="Pfam" id="PF08895">
    <property type="entry name" value="DUF1840"/>
    <property type="match status" value="1"/>
</dbReference>
<organism evidence="2 3">
    <name type="scientific">Candidimonas nitroreducens</name>
    <dbReference type="NCBI Taxonomy" id="683354"/>
    <lineage>
        <taxon>Bacteria</taxon>
        <taxon>Pseudomonadati</taxon>
        <taxon>Pseudomonadota</taxon>
        <taxon>Betaproteobacteria</taxon>
        <taxon>Burkholderiales</taxon>
        <taxon>Alcaligenaceae</taxon>
        <taxon>Candidimonas</taxon>
    </lineage>
</organism>
<dbReference type="EMBL" id="NJIH01000003">
    <property type="protein sequence ID" value="OWT63487.1"/>
    <property type="molecule type" value="Genomic_DNA"/>
</dbReference>
<protein>
    <recommendedName>
        <fullName evidence="4">DUF1840 domain-containing protein</fullName>
    </recommendedName>
</protein>
<name>A0A225MQ71_9BURK</name>
<proteinExistence type="predicted"/>
<comment type="caution">
    <text evidence="2">The sequence shown here is derived from an EMBL/GenBank/DDBJ whole genome shotgun (WGS) entry which is preliminary data.</text>
</comment>
<keyword evidence="3" id="KW-1185">Reference proteome</keyword>
<reference evidence="3" key="1">
    <citation type="submission" date="2017-06" db="EMBL/GenBank/DDBJ databases">
        <title>Herbaspirillum phytohormonus sp. nov., isolated from the root nodule of Robinia pseudoacacia in lead-zinc mine.</title>
        <authorList>
            <person name="Fan M."/>
            <person name="Lin Y."/>
        </authorList>
    </citation>
    <scope>NUCLEOTIDE SEQUENCE [LARGE SCALE GENOMIC DNA]</scope>
    <source>
        <strain evidence="3">SC-089</strain>
    </source>
</reference>
<dbReference type="InterPro" id="IPR014991">
    <property type="entry name" value="DUF1840"/>
</dbReference>
<feature type="region of interest" description="Disordered" evidence="1">
    <location>
        <begin position="61"/>
        <end position="80"/>
    </location>
</feature>
<dbReference type="RefSeq" id="WP_088602071.1">
    <property type="nucleotide sequence ID" value="NZ_NJIH01000003.1"/>
</dbReference>
<gene>
    <name evidence="2" type="ORF">CEY11_03925</name>
</gene>
<sequence length="115" mass="12724">MLVVFHSKAAAEVLMFKEHALPILKAAGKPYTDSMPDRGVITRDQLAQAIAGIENAISANPDSAIPFDNDQNDSKEHPVSQAVSFRRRAWPLLAMLKLSRDEDADVLWEPAPTTW</sequence>
<evidence type="ECO:0008006" key="4">
    <source>
        <dbReference type="Google" id="ProtNLM"/>
    </source>
</evidence>
<evidence type="ECO:0000313" key="2">
    <source>
        <dbReference type="EMBL" id="OWT63487.1"/>
    </source>
</evidence>